<evidence type="ECO:0000313" key="4">
    <source>
        <dbReference type="Proteomes" id="UP000218767"/>
    </source>
</evidence>
<dbReference type="InterPro" id="IPR014784">
    <property type="entry name" value="Cu2_ascorb_mOase-like_C"/>
</dbReference>
<proteinExistence type="predicted"/>
<reference evidence="4" key="1">
    <citation type="submission" date="2017-08" db="EMBL/GenBank/DDBJ databases">
        <title>A dynamic microbial community with high functional redundancy inhabits the cold, oxic subseafloor aquifer.</title>
        <authorList>
            <person name="Tully B.J."/>
            <person name="Wheat C.G."/>
            <person name="Glazer B.T."/>
            <person name="Huber J.A."/>
        </authorList>
    </citation>
    <scope>NUCLEOTIDE SEQUENCE [LARGE SCALE GENOMIC DNA]</scope>
</reference>
<dbReference type="Proteomes" id="UP000218767">
    <property type="component" value="Unassembled WGS sequence"/>
</dbReference>
<dbReference type="GO" id="GO:0020037">
    <property type="term" value="F:heme binding"/>
    <property type="evidence" value="ECO:0007669"/>
    <property type="project" value="InterPro"/>
</dbReference>
<dbReference type="GO" id="GO:0009055">
    <property type="term" value="F:electron transfer activity"/>
    <property type="evidence" value="ECO:0007669"/>
    <property type="project" value="InterPro"/>
</dbReference>
<feature type="chain" id="PRO_5013309004" description="Cytochrome c domain-containing protein" evidence="2">
    <location>
        <begin position="23"/>
        <end position="444"/>
    </location>
</feature>
<protein>
    <recommendedName>
        <fullName evidence="5">Cytochrome c domain-containing protein</fullName>
    </recommendedName>
</protein>
<keyword evidence="1" id="KW-1015">Disulfide bond</keyword>
<keyword evidence="2" id="KW-0732">Signal</keyword>
<dbReference type="AlphaFoldDB" id="A0A2A4X5M4"/>
<dbReference type="InterPro" id="IPR036909">
    <property type="entry name" value="Cyt_c-like_dom_sf"/>
</dbReference>
<dbReference type="Gene3D" id="2.60.120.230">
    <property type="match status" value="1"/>
</dbReference>
<feature type="signal peptide" evidence="2">
    <location>
        <begin position="1"/>
        <end position="22"/>
    </location>
</feature>
<accession>A0A2A4X5M4</accession>
<name>A0A2A4X5M4_9GAMM</name>
<evidence type="ECO:0008006" key="5">
    <source>
        <dbReference type="Google" id="ProtNLM"/>
    </source>
</evidence>
<evidence type="ECO:0000256" key="2">
    <source>
        <dbReference type="SAM" id="SignalP"/>
    </source>
</evidence>
<evidence type="ECO:0000313" key="3">
    <source>
        <dbReference type="EMBL" id="PCI77601.1"/>
    </source>
</evidence>
<evidence type="ECO:0000256" key="1">
    <source>
        <dbReference type="ARBA" id="ARBA00023157"/>
    </source>
</evidence>
<organism evidence="3 4">
    <name type="scientific">SAR86 cluster bacterium</name>
    <dbReference type="NCBI Taxonomy" id="2030880"/>
    <lineage>
        <taxon>Bacteria</taxon>
        <taxon>Pseudomonadati</taxon>
        <taxon>Pseudomonadota</taxon>
        <taxon>Gammaproteobacteria</taxon>
        <taxon>SAR86 cluster</taxon>
    </lineage>
</organism>
<dbReference type="SUPFAM" id="SSF49742">
    <property type="entry name" value="PHM/PNGase F"/>
    <property type="match status" value="1"/>
</dbReference>
<dbReference type="GO" id="GO:0016715">
    <property type="term" value="F:oxidoreductase activity, acting on paired donors, with incorporation or reduction of molecular oxygen, reduced ascorbate as one donor, and incorporation of one atom of oxygen"/>
    <property type="evidence" value="ECO:0007669"/>
    <property type="project" value="InterPro"/>
</dbReference>
<gene>
    <name evidence="3" type="ORF">COB20_07765</name>
</gene>
<comment type="caution">
    <text evidence="3">The sequence shown here is derived from an EMBL/GenBank/DDBJ whole genome shotgun (WGS) entry which is preliminary data.</text>
</comment>
<sequence>MKKTKLIGLFSAIAMVPALSSAAEPAGEHPTYAKEVSRIIQDNCQICHQPGQIGPMSFTSYEEIRPWAPLIRLKVLEREMPPYQYDHDIGIQELKDDWRMSDEDINTLVAWVDAGSPMGNLEDLPAAREYPAVGEWRLANELGQPDHIIQSTPWDVPAAGQDLWWEPEVPSGITESRCIKAVETLPSAAAHGSTHHANSHFLTQDENGEWQTFGRLSEYAYGKLGEKVPEGACRTVPENSKVSWSIHYYPDGNAVPDDQVTVGIWYYDEEDNFDVAETYPQDLRLYMLDGGGDYLIPPHGKLMTQGFHSFDHPVRIDSWQPHLHLRGVAMSMEIFDPETGRREVLSQASNWNAGWNHSHTYEDGFQPLIPAGATIILTSWFDNTAANPRNPDPDQWVGAGQRTTDEMSHAWIAVTHLDDEGYEKMLAEQAEREQRTVAGSGGGQ</sequence>
<dbReference type="SUPFAM" id="SSF46626">
    <property type="entry name" value="Cytochrome c"/>
    <property type="match status" value="1"/>
</dbReference>
<dbReference type="EMBL" id="NVUL01000044">
    <property type="protein sequence ID" value="PCI77601.1"/>
    <property type="molecule type" value="Genomic_DNA"/>
</dbReference>
<dbReference type="InterPro" id="IPR008977">
    <property type="entry name" value="PHM/PNGase_F_dom_sf"/>
</dbReference>